<dbReference type="EMBL" id="QTJV01000002">
    <property type="protein sequence ID" value="RFM35716.1"/>
    <property type="molecule type" value="Genomic_DNA"/>
</dbReference>
<dbReference type="GO" id="GO:0006313">
    <property type="term" value="P:DNA transposition"/>
    <property type="evidence" value="ECO:0007669"/>
    <property type="project" value="InterPro"/>
</dbReference>
<name>A0A3E1P697_9BACT</name>
<keyword evidence="2" id="KW-1185">Reference proteome</keyword>
<comment type="caution">
    <text evidence="1">The sequence shown here is derived from an EMBL/GenBank/DDBJ whole genome shotgun (WGS) entry which is preliminary data.</text>
</comment>
<gene>
    <name evidence="1" type="ORF">DXN04_10110</name>
</gene>
<dbReference type="InterPro" id="IPR036515">
    <property type="entry name" value="Transposase_17_sf"/>
</dbReference>
<dbReference type="GO" id="GO:0004803">
    <property type="term" value="F:transposase activity"/>
    <property type="evidence" value="ECO:0007669"/>
    <property type="project" value="InterPro"/>
</dbReference>
<evidence type="ECO:0000313" key="1">
    <source>
        <dbReference type="EMBL" id="RFM35716.1"/>
    </source>
</evidence>
<dbReference type="GO" id="GO:0003677">
    <property type="term" value="F:DNA binding"/>
    <property type="evidence" value="ECO:0007669"/>
    <property type="project" value="InterPro"/>
</dbReference>
<protein>
    <recommendedName>
        <fullName evidence="3">Transposase IS200-like domain-containing protein</fullName>
    </recommendedName>
</protein>
<dbReference type="Gene3D" id="3.30.70.1290">
    <property type="entry name" value="Transposase IS200-like"/>
    <property type="match status" value="1"/>
</dbReference>
<dbReference type="AlphaFoldDB" id="A0A3E1P697"/>
<organism evidence="1 2">
    <name type="scientific">Chitinophaga silvisoli</name>
    <dbReference type="NCBI Taxonomy" id="2291814"/>
    <lineage>
        <taxon>Bacteria</taxon>
        <taxon>Pseudomonadati</taxon>
        <taxon>Bacteroidota</taxon>
        <taxon>Chitinophagia</taxon>
        <taxon>Chitinophagales</taxon>
        <taxon>Chitinophagaceae</taxon>
        <taxon>Chitinophaga</taxon>
    </lineage>
</organism>
<dbReference type="Proteomes" id="UP000261174">
    <property type="component" value="Unassembled WGS sequence"/>
</dbReference>
<dbReference type="RefSeq" id="WP_116853203.1">
    <property type="nucleotide sequence ID" value="NZ_QTJV01000002.1"/>
</dbReference>
<reference evidence="1 2" key="1">
    <citation type="submission" date="2018-08" db="EMBL/GenBank/DDBJ databases">
        <title>Chitinophaga sp. K20C18050901, a novel bacterium isolated from forest soil.</title>
        <authorList>
            <person name="Wang C."/>
        </authorList>
    </citation>
    <scope>NUCLEOTIDE SEQUENCE [LARGE SCALE GENOMIC DNA]</scope>
    <source>
        <strain evidence="1 2">K20C18050901</strain>
    </source>
</reference>
<accession>A0A3E1P697</accession>
<proteinExistence type="predicted"/>
<evidence type="ECO:0000313" key="2">
    <source>
        <dbReference type="Proteomes" id="UP000261174"/>
    </source>
</evidence>
<sequence length="159" mass="18188">MNYLPGAFDVPLWYIVMHLKGASGILTQKRYCDVLAHRLNQDQANRLISVDDYLLLPDTLHLMVQEEALKFDVWWPAFRDQLLEELKELYLAGLKAGGASESADSLVWEPVSYELITSPEAFEHRVNEMLFLPVRKGLASDPEYYPYNSVNNKAGIDLQ</sequence>
<evidence type="ECO:0008006" key="3">
    <source>
        <dbReference type="Google" id="ProtNLM"/>
    </source>
</evidence>
<dbReference type="OrthoDB" id="657426at2"/>